<feature type="transmembrane region" description="Helical" evidence="1">
    <location>
        <begin position="101"/>
        <end position="119"/>
    </location>
</feature>
<organism evidence="2 3">
    <name type="scientific">Deinococcus arcticus</name>
    <dbReference type="NCBI Taxonomy" id="2136176"/>
    <lineage>
        <taxon>Bacteria</taxon>
        <taxon>Thermotogati</taxon>
        <taxon>Deinococcota</taxon>
        <taxon>Deinococci</taxon>
        <taxon>Deinococcales</taxon>
        <taxon>Deinococcaceae</taxon>
        <taxon>Deinococcus</taxon>
    </lineage>
</organism>
<name>A0A2T3W8D6_9DEIO</name>
<evidence type="ECO:0000313" key="2">
    <source>
        <dbReference type="EMBL" id="PTA68171.1"/>
    </source>
</evidence>
<reference evidence="2 3" key="1">
    <citation type="submission" date="2018-03" db="EMBL/GenBank/DDBJ databases">
        <title>Draft genome of Deinococcus sp. OD32.</title>
        <authorList>
            <person name="Wang X.-P."/>
            <person name="Du Z.-J."/>
        </authorList>
    </citation>
    <scope>NUCLEOTIDE SEQUENCE [LARGE SCALE GENOMIC DNA]</scope>
    <source>
        <strain evidence="2 3">OD32</strain>
    </source>
</reference>
<gene>
    <name evidence="2" type="ORF">C8263_08855</name>
</gene>
<evidence type="ECO:0000313" key="3">
    <source>
        <dbReference type="Proteomes" id="UP000240317"/>
    </source>
</evidence>
<keyword evidence="1" id="KW-1133">Transmembrane helix</keyword>
<feature type="transmembrane region" description="Helical" evidence="1">
    <location>
        <begin position="29"/>
        <end position="51"/>
    </location>
</feature>
<proteinExistence type="predicted"/>
<dbReference type="RefSeq" id="WP_107137765.1">
    <property type="nucleotide sequence ID" value="NZ_PYSV01000007.1"/>
</dbReference>
<keyword evidence="3" id="KW-1185">Reference proteome</keyword>
<keyword evidence="1" id="KW-0472">Membrane</keyword>
<sequence length="120" mass="12663">MLAPWSGVVLLIVCPLLCLWALRRRRGWLAGSAGAACFTGLAYPALLLGGPKALWWTRLYGLEPGSGFPEIGLLGNAPTVLPGLVGLSAGLALVSLWRERWTLAAVPLLGSVLAALQFWG</sequence>
<dbReference type="EMBL" id="PYSV01000007">
    <property type="protein sequence ID" value="PTA68171.1"/>
    <property type="molecule type" value="Genomic_DNA"/>
</dbReference>
<feature type="transmembrane region" description="Helical" evidence="1">
    <location>
        <begin position="6"/>
        <end position="22"/>
    </location>
</feature>
<keyword evidence="1" id="KW-0812">Transmembrane</keyword>
<dbReference type="Proteomes" id="UP000240317">
    <property type="component" value="Unassembled WGS sequence"/>
</dbReference>
<accession>A0A2T3W8D6</accession>
<feature type="transmembrane region" description="Helical" evidence="1">
    <location>
        <begin position="71"/>
        <end position="94"/>
    </location>
</feature>
<evidence type="ECO:0000256" key="1">
    <source>
        <dbReference type="SAM" id="Phobius"/>
    </source>
</evidence>
<protein>
    <submittedName>
        <fullName evidence="2">Uncharacterized protein</fullName>
    </submittedName>
</protein>
<comment type="caution">
    <text evidence="2">The sequence shown here is derived from an EMBL/GenBank/DDBJ whole genome shotgun (WGS) entry which is preliminary data.</text>
</comment>
<dbReference type="AlphaFoldDB" id="A0A2T3W8D6"/>